<comment type="caution">
    <text evidence="1">The sequence shown here is derived from an EMBL/GenBank/DDBJ whole genome shotgun (WGS) entry which is preliminary data.</text>
</comment>
<dbReference type="SUPFAM" id="SSF69754">
    <property type="entry name" value="Ribosome binding protein Y (YfiA homologue)"/>
    <property type="match status" value="1"/>
</dbReference>
<dbReference type="Pfam" id="PF02482">
    <property type="entry name" value="Ribosomal_S30AE"/>
    <property type="match status" value="1"/>
</dbReference>
<dbReference type="InterPro" id="IPR036567">
    <property type="entry name" value="RHF-like"/>
</dbReference>
<dbReference type="eggNOG" id="COG1544">
    <property type="taxonomic scope" value="Bacteria"/>
</dbReference>
<organism evidence="1 2">
    <name type="scientific">Legionella sainthelensi</name>
    <dbReference type="NCBI Taxonomy" id="28087"/>
    <lineage>
        <taxon>Bacteria</taxon>
        <taxon>Pseudomonadati</taxon>
        <taxon>Pseudomonadota</taxon>
        <taxon>Gammaproteobacteria</taxon>
        <taxon>Legionellales</taxon>
        <taxon>Legionellaceae</taxon>
        <taxon>Legionella</taxon>
    </lineage>
</organism>
<dbReference type="InterPro" id="IPR003489">
    <property type="entry name" value="RHF/RaiA"/>
</dbReference>
<evidence type="ECO:0000313" key="1">
    <source>
        <dbReference type="EMBL" id="KTD54383.1"/>
    </source>
</evidence>
<dbReference type="Proteomes" id="UP000054621">
    <property type="component" value="Unassembled WGS sequence"/>
</dbReference>
<dbReference type="CDD" id="cd00552">
    <property type="entry name" value="RaiA"/>
    <property type="match status" value="1"/>
</dbReference>
<dbReference type="EMBL" id="LNYV01000037">
    <property type="protein sequence ID" value="KTD54383.1"/>
    <property type="molecule type" value="Genomic_DNA"/>
</dbReference>
<sequence length="184" mass="21081">MNNSVHFPIQIVFNNLKHSLAIESSAYKHAQKLGKYFDRILSCKVSIETHHHHNKGKIFHVRVDLIVPGAELVANRDLPENHAHEDVYVAVRDAFLALTRQLKKYVHKQRGEVKHHESPPEGRIREIAPIADYGFIETVDGRRLRFTSKSVIDYDFDKLEVGFRVSFIEARSNDGPAASTVYIK</sequence>
<proteinExistence type="predicted"/>
<dbReference type="PATRIC" id="fig|28087.4.peg.3443"/>
<dbReference type="InterPro" id="IPR012340">
    <property type="entry name" value="NA-bd_OB-fold"/>
</dbReference>
<dbReference type="SUPFAM" id="SSF50249">
    <property type="entry name" value="Nucleic acid-binding proteins"/>
    <property type="match status" value="1"/>
</dbReference>
<dbReference type="Gene3D" id="2.40.50.140">
    <property type="entry name" value="Nucleic acid-binding proteins"/>
    <property type="match status" value="1"/>
</dbReference>
<evidence type="ECO:0000313" key="2">
    <source>
        <dbReference type="Proteomes" id="UP000054621"/>
    </source>
</evidence>
<reference evidence="1 2" key="1">
    <citation type="submission" date="2015-11" db="EMBL/GenBank/DDBJ databases">
        <title>Genomic analysis of 38 Legionella species identifies large and diverse effector repertoires.</title>
        <authorList>
            <person name="Burstein D."/>
            <person name="Amaro F."/>
            <person name="Zusman T."/>
            <person name="Lifshitz Z."/>
            <person name="Cohen O."/>
            <person name="Gilbert J.A."/>
            <person name="Pupko T."/>
            <person name="Shuman H.A."/>
            <person name="Segal G."/>
        </authorList>
    </citation>
    <scope>NUCLEOTIDE SEQUENCE [LARGE SCALE GENOMIC DNA]</scope>
    <source>
        <strain evidence="1 2">Mt.St.Helens-4</strain>
    </source>
</reference>
<protein>
    <submittedName>
        <fullName evidence="1">Sigma 54 modulation protein YhbH</fullName>
    </submittedName>
</protein>
<accession>A0A0W0YCE7</accession>
<dbReference type="STRING" id="28087.Lsai_3205"/>
<dbReference type="RefSeq" id="WP_027269845.1">
    <property type="nucleotide sequence ID" value="NZ_CAAAJE010000004.1"/>
</dbReference>
<name>A0A0W0YCE7_9GAMM</name>
<dbReference type="OrthoDB" id="9782252at2"/>
<dbReference type="Gene3D" id="3.30.160.100">
    <property type="entry name" value="Ribosome hibernation promotion factor-like"/>
    <property type="match status" value="1"/>
</dbReference>
<dbReference type="AlphaFoldDB" id="A0A0W0YCE7"/>
<gene>
    <name evidence="1" type="ORF">Lsai_3205</name>
</gene>